<keyword evidence="3" id="KW-1185">Reference proteome</keyword>
<organism evidence="2 3">
    <name type="scientific">Dendrobium thyrsiflorum</name>
    <name type="common">Pinecone-like raceme dendrobium</name>
    <name type="synonym">Orchid</name>
    <dbReference type="NCBI Taxonomy" id="117978"/>
    <lineage>
        <taxon>Eukaryota</taxon>
        <taxon>Viridiplantae</taxon>
        <taxon>Streptophyta</taxon>
        <taxon>Embryophyta</taxon>
        <taxon>Tracheophyta</taxon>
        <taxon>Spermatophyta</taxon>
        <taxon>Magnoliopsida</taxon>
        <taxon>Liliopsida</taxon>
        <taxon>Asparagales</taxon>
        <taxon>Orchidaceae</taxon>
        <taxon>Epidendroideae</taxon>
        <taxon>Malaxideae</taxon>
        <taxon>Dendrobiinae</taxon>
        <taxon>Dendrobium</taxon>
    </lineage>
</organism>
<dbReference type="AlphaFoldDB" id="A0ABD0UPU2"/>
<proteinExistence type="predicted"/>
<sequence length="388" mass="42968">MEADRGRSVGRGRQRQGFAWEASKRKIGTSGRLREAEEASRVCDWERTDSRDVRVVVGSGTTGASALGFGSKRAREFECLGFSEFLRANQRDEQAGSLYMSGCEIVEKLPISAGCPREQFRADSKVKASHTPSLEMISRPPAFDSCKNIIQSEMNMSISNIKRMVGGVMMSPIKIPWFHRPGPLWSLVYLVRGAKPPDSEGSDHNSLPVMPFSVETHGVVSFGDKITESLIKSFNLARLMSQLRPSSGDIAMGILFTPRCPYPSCHYQDLQNYQLEDLIVLNDQSLQLRQDSRIQRESPTDATVTAHPSIITNVTVVPDGSAGKRCRLGQHRLPPSTTSPKPYPFLSSDGQIDQSQKPSDLDCLVVKLGAEVILYAKRKSRGILQQPR</sequence>
<evidence type="ECO:0000256" key="1">
    <source>
        <dbReference type="SAM" id="MobiDB-lite"/>
    </source>
</evidence>
<feature type="region of interest" description="Disordered" evidence="1">
    <location>
        <begin position="1"/>
        <end position="23"/>
    </location>
</feature>
<evidence type="ECO:0000313" key="2">
    <source>
        <dbReference type="EMBL" id="KAL0912381.1"/>
    </source>
</evidence>
<comment type="caution">
    <text evidence="2">The sequence shown here is derived from an EMBL/GenBank/DDBJ whole genome shotgun (WGS) entry which is preliminary data.</text>
</comment>
<protein>
    <submittedName>
        <fullName evidence="2">Uncharacterized protein</fullName>
    </submittedName>
</protein>
<dbReference type="EMBL" id="JANQDX010000014">
    <property type="protein sequence ID" value="KAL0912381.1"/>
    <property type="molecule type" value="Genomic_DNA"/>
</dbReference>
<reference evidence="2 3" key="1">
    <citation type="journal article" date="2024" name="Plant Biotechnol. J.">
        <title>Dendrobium thyrsiflorum genome and its molecular insights into genes involved in important horticultural traits.</title>
        <authorList>
            <person name="Chen B."/>
            <person name="Wang J.Y."/>
            <person name="Zheng P.J."/>
            <person name="Li K.L."/>
            <person name="Liang Y.M."/>
            <person name="Chen X.F."/>
            <person name="Zhang C."/>
            <person name="Zhao X."/>
            <person name="He X."/>
            <person name="Zhang G.Q."/>
            <person name="Liu Z.J."/>
            <person name="Xu Q."/>
        </authorList>
    </citation>
    <scope>NUCLEOTIDE SEQUENCE [LARGE SCALE GENOMIC DNA]</scope>
    <source>
        <strain evidence="2">GZMU011</strain>
    </source>
</reference>
<feature type="region of interest" description="Disordered" evidence="1">
    <location>
        <begin position="329"/>
        <end position="356"/>
    </location>
</feature>
<evidence type="ECO:0000313" key="3">
    <source>
        <dbReference type="Proteomes" id="UP001552299"/>
    </source>
</evidence>
<dbReference type="Proteomes" id="UP001552299">
    <property type="component" value="Unassembled WGS sequence"/>
</dbReference>
<gene>
    <name evidence="2" type="ORF">M5K25_018347</name>
</gene>
<name>A0ABD0UPU2_DENTH</name>
<accession>A0ABD0UPU2</accession>